<dbReference type="OrthoDB" id="5374349at2759"/>
<evidence type="ECO:0000313" key="2">
    <source>
        <dbReference type="EMBL" id="KAG5938864.1"/>
    </source>
</evidence>
<organism evidence="2 3">
    <name type="scientific">Claviceps pazoutovae</name>
    <dbReference type="NCBI Taxonomy" id="1649127"/>
    <lineage>
        <taxon>Eukaryota</taxon>
        <taxon>Fungi</taxon>
        <taxon>Dikarya</taxon>
        <taxon>Ascomycota</taxon>
        <taxon>Pezizomycotina</taxon>
        <taxon>Sordariomycetes</taxon>
        <taxon>Hypocreomycetidae</taxon>
        <taxon>Hypocreales</taxon>
        <taxon>Clavicipitaceae</taxon>
        <taxon>Claviceps</taxon>
    </lineage>
</organism>
<dbReference type="AlphaFoldDB" id="A0A9P7MD38"/>
<name>A0A9P7MD38_9HYPO</name>
<feature type="compositionally biased region" description="Basic and acidic residues" evidence="1">
    <location>
        <begin position="13"/>
        <end position="29"/>
    </location>
</feature>
<keyword evidence="3" id="KW-1185">Reference proteome</keyword>
<evidence type="ECO:0000313" key="3">
    <source>
        <dbReference type="Proteomes" id="UP000706124"/>
    </source>
</evidence>
<feature type="compositionally biased region" description="Polar residues" evidence="1">
    <location>
        <begin position="102"/>
        <end position="118"/>
    </location>
</feature>
<protein>
    <recommendedName>
        <fullName evidence="4">RRM domain-containing protein</fullName>
    </recommendedName>
</protein>
<evidence type="ECO:0000256" key="1">
    <source>
        <dbReference type="SAM" id="MobiDB-lite"/>
    </source>
</evidence>
<feature type="region of interest" description="Disordered" evidence="1">
    <location>
        <begin position="243"/>
        <end position="268"/>
    </location>
</feature>
<comment type="caution">
    <text evidence="2">The sequence shown here is derived from an EMBL/GenBank/DDBJ whole genome shotgun (WGS) entry which is preliminary data.</text>
</comment>
<accession>A0A9P7MD38</accession>
<proteinExistence type="predicted"/>
<dbReference type="Proteomes" id="UP000706124">
    <property type="component" value="Unassembled WGS sequence"/>
</dbReference>
<sequence>MASMASDFQKMITDARERKRNADLADKIFNRHRKQSPPSKSKPPVGGSLASRVGVQKVGLAQTWDLSSAIKPRIPTGPASWTPNHHASTKGPSSKKGSLSSRVTVPGTNNAKSSSGTAKNRPKHKAKLATALSKADAEQVNVVSPSARDVGGKGMSIRGLAGLYAVMGQNFAPGTTAADIESAMTPVGGEMFSCKIVKTTPFLLAEMVFSSKEGGERVIEMFHNKIADGRVLKMYPKLGGYKPSNTSIEHEAPANAPSGPRNTNPVTARHHIVDGSMGFPDPMNDSDPYFYAAASTRLYSDDLARGGGGRYR</sequence>
<gene>
    <name evidence="2" type="ORF">E4U60_001155</name>
</gene>
<evidence type="ECO:0008006" key="4">
    <source>
        <dbReference type="Google" id="ProtNLM"/>
    </source>
</evidence>
<dbReference type="CDD" id="cd00590">
    <property type="entry name" value="RRM_SF"/>
    <property type="match status" value="1"/>
</dbReference>
<feature type="compositionally biased region" description="Low complexity" evidence="1">
    <location>
        <begin position="89"/>
        <end position="101"/>
    </location>
</feature>
<dbReference type="EMBL" id="SRPO01000143">
    <property type="protein sequence ID" value="KAG5938864.1"/>
    <property type="molecule type" value="Genomic_DNA"/>
</dbReference>
<feature type="region of interest" description="Disordered" evidence="1">
    <location>
        <begin position="69"/>
        <end position="132"/>
    </location>
</feature>
<feature type="region of interest" description="Disordered" evidence="1">
    <location>
        <begin position="1"/>
        <end position="53"/>
    </location>
</feature>
<reference evidence="2 3" key="1">
    <citation type="journal article" date="2020" name="bioRxiv">
        <title>Whole genome comparisons of ergot fungi reveals the divergence and evolution of species within the genus Claviceps are the result of varying mechanisms driving genome evolution and host range expansion.</title>
        <authorList>
            <person name="Wyka S.A."/>
            <person name="Mondo S.J."/>
            <person name="Liu M."/>
            <person name="Dettman J."/>
            <person name="Nalam V."/>
            <person name="Broders K.D."/>
        </authorList>
    </citation>
    <scope>NUCLEOTIDE SEQUENCE [LARGE SCALE GENOMIC DNA]</scope>
    <source>
        <strain evidence="2 3">CCC 1485</strain>
    </source>
</reference>